<keyword evidence="1" id="KW-0732">Signal</keyword>
<dbReference type="AlphaFoldDB" id="D7G5J9"/>
<evidence type="ECO:0000313" key="2">
    <source>
        <dbReference type="EMBL" id="CBJ27322.1"/>
    </source>
</evidence>
<feature type="signal peptide" evidence="1">
    <location>
        <begin position="1"/>
        <end position="26"/>
    </location>
</feature>
<name>D7G5J9_ECTSI</name>
<dbReference type="InParanoid" id="D7G5J9"/>
<proteinExistence type="predicted"/>
<dbReference type="EMBL" id="FN648874">
    <property type="protein sequence ID" value="CBJ27322.1"/>
    <property type="molecule type" value="Genomic_DNA"/>
</dbReference>
<gene>
    <name evidence="2" type="ORF">Esi_0065_0107</name>
</gene>
<dbReference type="Proteomes" id="UP000002630">
    <property type="component" value="Linkage Group LG21"/>
</dbReference>
<dbReference type="EMBL" id="FN649746">
    <property type="protein sequence ID" value="CBJ27322.1"/>
    <property type="molecule type" value="Genomic_DNA"/>
</dbReference>
<sequence length="269" mass="29908">MRWTHHLHHQSLILVLEACLHRSVWESLTAVSTAVSHFLPHRQRVSCDGFTSGCKVVLGRRTRMLMSRWTLLPGLLLVLTPFFEESGLAPVAGALSGVEPADACADFAPGQYTGSGWTPEDCLHVWNDFNDTVWEQFHPRMPDADLWIDTAEELRRAGSPCLVGSIPNGDGAGSTTIRHLATWIFSREMGCDWVTPDWGKKFVGGRSGTAVMYCHRAGTAAEMDPSKTKEELKAMRRCVIIDWLSYFQFDIPSVPSPVHEKLMVVEASA</sequence>
<protein>
    <submittedName>
        <fullName evidence="2">Uncharacterized protein</fullName>
    </submittedName>
</protein>
<evidence type="ECO:0000313" key="3">
    <source>
        <dbReference type="Proteomes" id="UP000002630"/>
    </source>
</evidence>
<feature type="chain" id="PRO_5003096070" evidence="1">
    <location>
        <begin position="27"/>
        <end position="269"/>
    </location>
</feature>
<accession>D7G5J9</accession>
<evidence type="ECO:0000256" key="1">
    <source>
        <dbReference type="SAM" id="SignalP"/>
    </source>
</evidence>
<reference evidence="2 3" key="1">
    <citation type="journal article" date="2010" name="Nature">
        <title>The Ectocarpus genome and the independent evolution of multicellularity in brown algae.</title>
        <authorList>
            <person name="Cock J.M."/>
            <person name="Sterck L."/>
            <person name="Rouze P."/>
            <person name="Scornet D."/>
            <person name="Allen A.E."/>
            <person name="Amoutzias G."/>
            <person name="Anthouard V."/>
            <person name="Artiguenave F."/>
            <person name="Aury J.M."/>
            <person name="Badger J.H."/>
            <person name="Beszteri B."/>
            <person name="Billiau K."/>
            <person name="Bonnet E."/>
            <person name="Bothwell J.H."/>
            <person name="Bowler C."/>
            <person name="Boyen C."/>
            <person name="Brownlee C."/>
            <person name="Carrano C.J."/>
            <person name="Charrier B."/>
            <person name="Cho G.Y."/>
            <person name="Coelho S.M."/>
            <person name="Collen J."/>
            <person name="Corre E."/>
            <person name="Da Silva C."/>
            <person name="Delage L."/>
            <person name="Delaroque N."/>
            <person name="Dittami S.M."/>
            <person name="Doulbeau S."/>
            <person name="Elias M."/>
            <person name="Farnham G."/>
            <person name="Gachon C.M."/>
            <person name="Gschloessl B."/>
            <person name="Heesch S."/>
            <person name="Jabbari K."/>
            <person name="Jubin C."/>
            <person name="Kawai H."/>
            <person name="Kimura K."/>
            <person name="Kloareg B."/>
            <person name="Kupper F.C."/>
            <person name="Lang D."/>
            <person name="Le Bail A."/>
            <person name="Leblanc C."/>
            <person name="Lerouge P."/>
            <person name="Lohr M."/>
            <person name="Lopez P.J."/>
            <person name="Martens C."/>
            <person name="Maumus F."/>
            <person name="Michel G."/>
            <person name="Miranda-Saavedra D."/>
            <person name="Morales J."/>
            <person name="Moreau H."/>
            <person name="Motomura T."/>
            <person name="Nagasato C."/>
            <person name="Napoli C.A."/>
            <person name="Nelson D.R."/>
            <person name="Nyvall-Collen P."/>
            <person name="Peters A.F."/>
            <person name="Pommier C."/>
            <person name="Potin P."/>
            <person name="Poulain J."/>
            <person name="Quesneville H."/>
            <person name="Read B."/>
            <person name="Rensing S.A."/>
            <person name="Ritter A."/>
            <person name="Rousvoal S."/>
            <person name="Samanta M."/>
            <person name="Samson G."/>
            <person name="Schroeder D.C."/>
            <person name="Segurens B."/>
            <person name="Strittmatter M."/>
            <person name="Tonon T."/>
            <person name="Tregear J.W."/>
            <person name="Valentin K."/>
            <person name="von Dassow P."/>
            <person name="Yamagishi T."/>
            <person name="Van de Peer Y."/>
            <person name="Wincker P."/>
        </authorList>
    </citation>
    <scope>NUCLEOTIDE SEQUENCE [LARGE SCALE GENOMIC DNA]</scope>
    <source>
        <strain evidence="3">Ec32 / CCAP1310/4</strain>
    </source>
</reference>
<organism evidence="2 3">
    <name type="scientific">Ectocarpus siliculosus</name>
    <name type="common">Brown alga</name>
    <name type="synonym">Conferva siliculosa</name>
    <dbReference type="NCBI Taxonomy" id="2880"/>
    <lineage>
        <taxon>Eukaryota</taxon>
        <taxon>Sar</taxon>
        <taxon>Stramenopiles</taxon>
        <taxon>Ochrophyta</taxon>
        <taxon>PX clade</taxon>
        <taxon>Phaeophyceae</taxon>
        <taxon>Ectocarpales</taxon>
        <taxon>Ectocarpaceae</taxon>
        <taxon>Ectocarpus</taxon>
    </lineage>
</organism>
<keyword evidence="3" id="KW-1185">Reference proteome</keyword>